<dbReference type="SMART" id="SM00849">
    <property type="entry name" value="Lactamase_B"/>
    <property type="match status" value="1"/>
</dbReference>
<dbReference type="InterPro" id="IPR050855">
    <property type="entry name" value="NDM-1-like"/>
</dbReference>
<dbReference type="CDD" id="cd16282">
    <property type="entry name" value="metallo-hydrolase-like_MBL-fold"/>
    <property type="match status" value="1"/>
</dbReference>
<dbReference type="InterPro" id="IPR001279">
    <property type="entry name" value="Metallo-B-lactamas"/>
</dbReference>
<reference evidence="4 5" key="1">
    <citation type="submission" date="2020-08" db="EMBL/GenBank/DDBJ databases">
        <title>Genomic Encyclopedia of Type Strains, Phase IV (KMG-IV): sequencing the most valuable type-strain genomes for metagenomic binning, comparative biology and taxonomic classification.</title>
        <authorList>
            <person name="Goeker M."/>
        </authorList>
    </citation>
    <scope>NUCLEOTIDE SEQUENCE [LARGE SCALE GENOMIC DNA]</scope>
    <source>
        <strain evidence="4 5">DSM 12706</strain>
    </source>
</reference>
<dbReference type="InterPro" id="IPR036866">
    <property type="entry name" value="RibonucZ/Hydroxyglut_hydro"/>
</dbReference>
<dbReference type="RefSeq" id="WP_184253541.1">
    <property type="nucleotide sequence ID" value="NZ_JACHIH010000001.1"/>
</dbReference>
<dbReference type="Proteomes" id="UP000542353">
    <property type="component" value="Unassembled WGS sequence"/>
</dbReference>
<keyword evidence="2" id="KW-0732">Signal</keyword>
<evidence type="ECO:0000313" key="4">
    <source>
        <dbReference type="EMBL" id="MBB5045598.1"/>
    </source>
</evidence>
<dbReference type="Pfam" id="PF00753">
    <property type="entry name" value="Lactamase_B"/>
    <property type="match status" value="1"/>
</dbReference>
<feature type="chain" id="PRO_5031021434" evidence="2">
    <location>
        <begin position="24"/>
        <end position="311"/>
    </location>
</feature>
<organism evidence="4 5">
    <name type="scientific">Rhodopseudomonas rhenobacensis</name>
    <dbReference type="NCBI Taxonomy" id="87461"/>
    <lineage>
        <taxon>Bacteria</taxon>
        <taxon>Pseudomonadati</taxon>
        <taxon>Pseudomonadota</taxon>
        <taxon>Alphaproteobacteria</taxon>
        <taxon>Hyphomicrobiales</taxon>
        <taxon>Nitrobacteraceae</taxon>
        <taxon>Rhodopseudomonas</taxon>
    </lineage>
</organism>
<evidence type="ECO:0000256" key="1">
    <source>
        <dbReference type="ARBA" id="ARBA00005250"/>
    </source>
</evidence>
<evidence type="ECO:0000313" key="5">
    <source>
        <dbReference type="Proteomes" id="UP000542353"/>
    </source>
</evidence>
<comment type="caution">
    <text evidence="4">The sequence shown here is derived from an EMBL/GenBank/DDBJ whole genome shotgun (WGS) entry which is preliminary data.</text>
</comment>
<dbReference type="PANTHER" id="PTHR42951">
    <property type="entry name" value="METALLO-BETA-LACTAMASE DOMAIN-CONTAINING"/>
    <property type="match status" value="1"/>
</dbReference>
<name>A0A7W7Z0B4_9BRAD</name>
<comment type="similarity">
    <text evidence="1">Belongs to the metallo-beta-lactamase superfamily. Class-B beta-lactamase family.</text>
</comment>
<sequence length="311" mass="33750">MRVRRLLTTLLVWAGLAALQCQAEPLSAPLPVDEVAPGVFVHIGAIALMRKDNDGGIGNLGFVVGNDAVAVIDSGGSVREGRRLRAAIRARTDTPIRYVINTHGHPDHVFGNAAFVADGATFVGHHRLPAALKLRGPYYLEAFRRLLGDELIDEVRIIPPTLLVDQTMTLDLGGRKLTLAAWPVAHSDCDLTVFDETTATLFAGDLSFVTHIPVIDGSLKGLLAVLEQLDKIPAQRLVPGHGPVAEPHQAFAAQRRYLQTLSNDTRAMIARGAKLSEAADTAAASERPRWQMFDDYNARNATAAYSEIEWE</sequence>
<dbReference type="GO" id="GO:0017001">
    <property type="term" value="P:antibiotic catabolic process"/>
    <property type="evidence" value="ECO:0007669"/>
    <property type="project" value="UniProtKB-ARBA"/>
</dbReference>
<keyword evidence="5" id="KW-1185">Reference proteome</keyword>
<proteinExistence type="inferred from homology"/>
<evidence type="ECO:0000259" key="3">
    <source>
        <dbReference type="SMART" id="SM00849"/>
    </source>
</evidence>
<dbReference type="NCBIfam" id="TIGR04559">
    <property type="entry name" value="SoxH_rel_PQQ_2"/>
    <property type="match status" value="1"/>
</dbReference>
<gene>
    <name evidence="4" type="ORF">HNR60_000327</name>
</gene>
<dbReference type="InterPro" id="IPR030829">
    <property type="entry name" value="SoxH-rel_PQQ_2"/>
</dbReference>
<dbReference type="Gene3D" id="3.60.15.10">
    <property type="entry name" value="Ribonuclease Z/Hydroxyacylglutathione hydrolase-like"/>
    <property type="match status" value="1"/>
</dbReference>
<accession>A0A7W7Z0B4</accession>
<dbReference type="SUPFAM" id="SSF56281">
    <property type="entry name" value="Metallo-hydrolase/oxidoreductase"/>
    <property type="match status" value="1"/>
</dbReference>
<feature type="domain" description="Metallo-beta-lactamase" evidence="3">
    <location>
        <begin position="57"/>
        <end position="241"/>
    </location>
</feature>
<dbReference type="GO" id="GO:0016787">
    <property type="term" value="F:hydrolase activity"/>
    <property type="evidence" value="ECO:0007669"/>
    <property type="project" value="UniProtKB-KW"/>
</dbReference>
<keyword evidence="4" id="KW-0378">Hydrolase</keyword>
<dbReference type="AlphaFoldDB" id="A0A7W7Z0B4"/>
<evidence type="ECO:0000256" key="2">
    <source>
        <dbReference type="SAM" id="SignalP"/>
    </source>
</evidence>
<feature type="signal peptide" evidence="2">
    <location>
        <begin position="1"/>
        <end position="23"/>
    </location>
</feature>
<dbReference type="PANTHER" id="PTHR42951:SF4">
    <property type="entry name" value="ACYL-COENZYME A THIOESTERASE MBLAC2"/>
    <property type="match status" value="1"/>
</dbReference>
<protein>
    <submittedName>
        <fullName evidence="4">Quinoprotein relay system zinc metallohydrolase 2</fullName>
    </submittedName>
</protein>
<dbReference type="EMBL" id="JACHIH010000001">
    <property type="protein sequence ID" value="MBB5045598.1"/>
    <property type="molecule type" value="Genomic_DNA"/>
</dbReference>